<reference evidence="3" key="2">
    <citation type="journal article" date="2024" name="Antonie Van Leeuwenhoek">
        <title>Roseihalotalea indica gen. nov., sp. nov., a halophilic Bacteroidetes from mesopelagic Southwest Indian Ocean with higher carbohydrate metabolic potential.</title>
        <authorList>
            <person name="Chen B."/>
            <person name="Zhang M."/>
            <person name="Lin D."/>
            <person name="Ye J."/>
            <person name="Tang K."/>
        </authorList>
    </citation>
    <scope>NUCLEOTIDE SEQUENCE</scope>
    <source>
        <strain evidence="3">TK19036</strain>
    </source>
</reference>
<evidence type="ECO:0000256" key="2">
    <source>
        <dbReference type="SAM" id="SignalP"/>
    </source>
</evidence>
<protein>
    <recommendedName>
        <fullName evidence="1">Altered inheritance of mitochondria protein 6</fullName>
    </recommendedName>
</protein>
<dbReference type="CDD" id="cd08577">
    <property type="entry name" value="PI-PLCc_GDPD_SF_unchar3"/>
    <property type="match status" value="1"/>
</dbReference>
<dbReference type="Gene3D" id="3.20.20.190">
    <property type="entry name" value="Phosphatidylinositol (PI) phosphodiesterase"/>
    <property type="match status" value="1"/>
</dbReference>
<dbReference type="GO" id="GO:0006629">
    <property type="term" value="P:lipid metabolic process"/>
    <property type="evidence" value="ECO:0007669"/>
    <property type="project" value="InterPro"/>
</dbReference>
<dbReference type="EMBL" id="CP120682">
    <property type="protein sequence ID" value="WKN35006.1"/>
    <property type="molecule type" value="Genomic_DNA"/>
</dbReference>
<gene>
    <name evidence="3" type="ORF">K4G66_21755</name>
</gene>
<evidence type="ECO:0000313" key="3">
    <source>
        <dbReference type="EMBL" id="WKN35006.1"/>
    </source>
</evidence>
<organism evidence="3">
    <name type="scientific">Roseihalotalea indica</name>
    <dbReference type="NCBI Taxonomy" id="2867963"/>
    <lineage>
        <taxon>Bacteria</taxon>
        <taxon>Pseudomonadati</taxon>
        <taxon>Bacteroidota</taxon>
        <taxon>Cytophagia</taxon>
        <taxon>Cytophagales</taxon>
        <taxon>Catalimonadaceae</taxon>
        <taxon>Roseihalotalea</taxon>
    </lineage>
</organism>
<dbReference type="PANTHER" id="PTHR31571:SF1">
    <property type="entry name" value="ALTERED INHERITANCE OF MITOCHONDRIA PROTEIN 6"/>
    <property type="match status" value="1"/>
</dbReference>
<dbReference type="PANTHER" id="PTHR31571">
    <property type="entry name" value="ALTERED INHERITANCE OF MITOCHONDRIA PROTEIN 6"/>
    <property type="match status" value="1"/>
</dbReference>
<dbReference type="InterPro" id="IPR017946">
    <property type="entry name" value="PLC-like_Pdiesterase_TIM-brl"/>
</dbReference>
<dbReference type="AlphaFoldDB" id="A0AA49JCR0"/>
<dbReference type="GO" id="GO:0008081">
    <property type="term" value="F:phosphoric diester hydrolase activity"/>
    <property type="evidence" value="ECO:0007669"/>
    <property type="project" value="InterPro"/>
</dbReference>
<dbReference type="InterPro" id="IPR039559">
    <property type="entry name" value="AIM6_PI-PLC-like_dom"/>
</dbReference>
<dbReference type="SUPFAM" id="SSF51695">
    <property type="entry name" value="PLC-like phosphodiesterases"/>
    <property type="match status" value="1"/>
</dbReference>
<feature type="chain" id="PRO_5041216550" description="Altered inheritance of mitochondria protein 6" evidence="2">
    <location>
        <begin position="24"/>
        <end position="267"/>
    </location>
</feature>
<feature type="signal peptide" evidence="2">
    <location>
        <begin position="1"/>
        <end position="23"/>
    </location>
</feature>
<reference evidence="3" key="1">
    <citation type="journal article" date="2023" name="Comput. Struct. Biotechnol. J.">
        <title>Discovery of a novel marine Bacteroidetes with a rich repertoire of carbohydrate-active enzymes.</title>
        <authorList>
            <person name="Chen B."/>
            <person name="Liu G."/>
            <person name="Chen Q."/>
            <person name="Wang H."/>
            <person name="Liu L."/>
            <person name="Tang K."/>
        </authorList>
    </citation>
    <scope>NUCLEOTIDE SEQUENCE</scope>
    <source>
        <strain evidence="3">TK19036</strain>
    </source>
</reference>
<proteinExistence type="predicted"/>
<name>A0AA49JCR0_9BACT</name>
<accession>A0AA49JCR0</accession>
<evidence type="ECO:0000256" key="1">
    <source>
        <dbReference type="ARBA" id="ARBA00014286"/>
    </source>
</evidence>
<sequence length="267" mass="30153">MLTNLTRLCLLMMLIPIAGIAQVTPLPSAHAHNDYWHDRPLLDALSHGFTSVEADAMLIDGELYVGHDIPEGDHSLPTLQELYLKPLQERIEQQGGSVYAGYDSSFYLMIDFKTEAQDTYARLKEVLLSYQSMLSYTQGGTYHPGAVTIFISGNRPIEQVQQEDLKLVGLDGRPDDLGKGYSATLMPVISQHYRAILDWDGDKPISRKQMKDLQKLTKQAHQEGKKVRLWATPEKPLVWKTLLEGGVDFINTDQLADLQQFLNQRNE</sequence>
<keyword evidence="2" id="KW-0732">Signal</keyword>
<dbReference type="InterPro" id="IPR051236">
    <property type="entry name" value="HAT_RTT109-like"/>
</dbReference>